<feature type="transmembrane region" description="Helical" evidence="2">
    <location>
        <begin position="134"/>
        <end position="157"/>
    </location>
</feature>
<keyword evidence="2" id="KW-0812">Transmembrane</keyword>
<keyword evidence="4" id="KW-1185">Reference proteome</keyword>
<sequence length="217" mass="22269">MRGFRELDRILRGTAVPVPGGAPAGPGVPIGPLLVVDVILAAFYGVCMGAFGVFGRGEADARFLLADALKVPLLFLLTIAVTAPSLYVFGALVGSRLTVPDLARSFAAALGVLVAVLAAFGPIVAFFSVTTTSYPFIMLLNVAVFALAAVFAVGVLLRTANPPTPPEAPPEGGPDAAPGATTGPGAPARCRLRRGRIPRCGRCTGAGSRCSRWSARR</sequence>
<feature type="transmembrane region" description="Helical" evidence="2">
    <location>
        <begin position="74"/>
        <end position="94"/>
    </location>
</feature>
<evidence type="ECO:0000256" key="1">
    <source>
        <dbReference type="SAM" id="MobiDB-lite"/>
    </source>
</evidence>
<feature type="compositionally biased region" description="Low complexity" evidence="1">
    <location>
        <begin position="173"/>
        <end position="189"/>
    </location>
</feature>
<keyword evidence="2" id="KW-0472">Membrane</keyword>
<accession>A0A6M5YQF8</accession>
<name>A0A6M5YQF8_9BACT</name>
<feature type="transmembrane region" description="Helical" evidence="2">
    <location>
        <begin position="33"/>
        <end position="54"/>
    </location>
</feature>
<feature type="transmembrane region" description="Helical" evidence="2">
    <location>
        <begin position="106"/>
        <end position="128"/>
    </location>
</feature>
<evidence type="ECO:0000313" key="4">
    <source>
        <dbReference type="Proteomes" id="UP000503447"/>
    </source>
</evidence>
<protein>
    <submittedName>
        <fullName evidence="3">Uncharacterized protein</fullName>
    </submittedName>
</protein>
<keyword evidence="2" id="KW-1133">Transmembrane helix</keyword>
<proteinExistence type="predicted"/>
<feature type="compositionally biased region" description="Pro residues" evidence="1">
    <location>
        <begin position="163"/>
        <end position="172"/>
    </location>
</feature>
<feature type="region of interest" description="Disordered" evidence="1">
    <location>
        <begin position="163"/>
        <end position="190"/>
    </location>
</feature>
<reference evidence="4" key="1">
    <citation type="submission" date="2020-05" db="EMBL/GenBank/DDBJ databases">
        <title>Frigoriglobus tundricola gen. nov., sp. nov., a psychrotolerant cellulolytic planctomycete of the family Gemmataceae with two divergent copies of 16S rRNA gene.</title>
        <authorList>
            <person name="Kulichevskaya I.S."/>
            <person name="Ivanova A.A."/>
            <person name="Naumoff D.G."/>
            <person name="Beletsky A.V."/>
            <person name="Rijpstra W.I.C."/>
            <person name="Sinninghe Damste J.S."/>
            <person name="Mardanov A.V."/>
            <person name="Ravin N.V."/>
            <person name="Dedysh S.N."/>
        </authorList>
    </citation>
    <scope>NUCLEOTIDE SEQUENCE [LARGE SCALE GENOMIC DNA]</scope>
    <source>
        <strain evidence="4">PL17</strain>
    </source>
</reference>
<dbReference type="EMBL" id="CP053452">
    <property type="protein sequence ID" value="QJW95202.1"/>
    <property type="molecule type" value="Genomic_DNA"/>
</dbReference>
<dbReference type="RefSeq" id="WP_171471042.1">
    <property type="nucleotide sequence ID" value="NZ_CP053452.2"/>
</dbReference>
<gene>
    <name evidence="3" type="ORF">FTUN_2744</name>
</gene>
<dbReference type="Proteomes" id="UP000503447">
    <property type="component" value="Chromosome"/>
</dbReference>
<dbReference type="AlphaFoldDB" id="A0A6M5YQF8"/>
<evidence type="ECO:0000313" key="3">
    <source>
        <dbReference type="EMBL" id="QJW95202.1"/>
    </source>
</evidence>
<evidence type="ECO:0000256" key="2">
    <source>
        <dbReference type="SAM" id="Phobius"/>
    </source>
</evidence>
<organism evidence="3 4">
    <name type="scientific">Frigoriglobus tundricola</name>
    <dbReference type="NCBI Taxonomy" id="2774151"/>
    <lineage>
        <taxon>Bacteria</taxon>
        <taxon>Pseudomonadati</taxon>
        <taxon>Planctomycetota</taxon>
        <taxon>Planctomycetia</taxon>
        <taxon>Gemmatales</taxon>
        <taxon>Gemmataceae</taxon>
        <taxon>Frigoriglobus</taxon>
    </lineage>
</organism>
<dbReference type="KEGG" id="ftj:FTUN_2744"/>